<evidence type="ECO:0000256" key="7">
    <source>
        <dbReference type="SAM" id="Phobius"/>
    </source>
</evidence>
<evidence type="ECO:0000256" key="4">
    <source>
        <dbReference type="ARBA" id="ARBA00022692"/>
    </source>
</evidence>
<dbReference type="Proteomes" id="UP000030021">
    <property type="component" value="Unassembled WGS sequence"/>
</dbReference>
<evidence type="ECO:0000256" key="5">
    <source>
        <dbReference type="ARBA" id="ARBA00022989"/>
    </source>
</evidence>
<feature type="transmembrane region" description="Helical" evidence="7">
    <location>
        <begin position="96"/>
        <end position="117"/>
    </location>
</feature>
<dbReference type="RefSeq" id="WP_037275294.1">
    <property type="nucleotide sequence ID" value="NZ_KN293984.1"/>
</dbReference>
<feature type="transmembrane region" description="Helical" evidence="7">
    <location>
        <begin position="366"/>
        <end position="386"/>
    </location>
</feature>
<dbReference type="eggNOG" id="COG2244">
    <property type="taxonomic scope" value="Bacteria"/>
</dbReference>
<dbReference type="PATRIC" id="fig|1288298.3.peg.3890"/>
<feature type="transmembrane region" description="Helical" evidence="7">
    <location>
        <begin position="183"/>
        <end position="202"/>
    </location>
</feature>
<evidence type="ECO:0000256" key="1">
    <source>
        <dbReference type="ARBA" id="ARBA00004651"/>
    </source>
</evidence>
<dbReference type="OrthoDB" id="7605542at2"/>
<protein>
    <submittedName>
        <fullName evidence="8">Membrane protein involved in the export of O-antigen and teichoic acid</fullName>
    </submittedName>
</protein>
<evidence type="ECO:0000313" key="8">
    <source>
        <dbReference type="EMBL" id="KGM86318.1"/>
    </source>
</evidence>
<evidence type="ECO:0000256" key="6">
    <source>
        <dbReference type="ARBA" id="ARBA00023136"/>
    </source>
</evidence>
<dbReference type="GO" id="GO:0005886">
    <property type="term" value="C:plasma membrane"/>
    <property type="evidence" value="ECO:0007669"/>
    <property type="project" value="UniProtKB-SubCell"/>
</dbReference>
<dbReference type="Pfam" id="PF13440">
    <property type="entry name" value="Polysacc_synt_3"/>
    <property type="match status" value="1"/>
</dbReference>
<feature type="transmembrane region" description="Helical" evidence="7">
    <location>
        <begin position="214"/>
        <end position="236"/>
    </location>
</feature>
<feature type="transmembrane region" description="Helical" evidence="7">
    <location>
        <begin position="123"/>
        <end position="143"/>
    </location>
</feature>
<keyword evidence="4 7" id="KW-0812">Transmembrane</keyword>
<comment type="similarity">
    <text evidence="2">Belongs to the polysaccharide synthase family.</text>
</comment>
<feature type="transmembrane region" description="Helical" evidence="7">
    <location>
        <begin position="331"/>
        <end position="354"/>
    </location>
</feature>
<comment type="subcellular location">
    <subcellularLocation>
        <location evidence="1">Cell membrane</location>
        <topology evidence="1">Multi-pass membrane protein</topology>
    </subcellularLocation>
</comment>
<dbReference type="EMBL" id="AONH01000020">
    <property type="protein sequence ID" value="KGM86318.1"/>
    <property type="molecule type" value="Genomic_DNA"/>
</dbReference>
<evidence type="ECO:0000313" key="9">
    <source>
        <dbReference type="Proteomes" id="UP000030021"/>
    </source>
</evidence>
<comment type="caution">
    <text evidence="8">The sequence shown here is derived from an EMBL/GenBank/DDBJ whole genome shotgun (WGS) entry which is preliminary data.</text>
</comment>
<evidence type="ECO:0000256" key="2">
    <source>
        <dbReference type="ARBA" id="ARBA00007430"/>
    </source>
</evidence>
<dbReference type="InterPro" id="IPR050833">
    <property type="entry name" value="Poly_Biosynth_Transport"/>
</dbReference>
<accession>A0A0A0HJJ1</accession>
<feature type="transmembrane region" description="Helical" evidence="7">
    <location>
        <begin position="300"/>
        <end position="325"/>
    </location>
</feature>
<keyword evidence="6 7" id="KW-0472">Membrane</keyword>
<gene>
    <name evidence="8" type="ORF">rosmuc_03881</name>
</gene>
<feature type="transmembrane region" description="Helical" evidence="7">
    <location>
        <begin position="256"/>
        <end position="279"/>
    </location>
</feature>
<dbReference type="STRING" id="215743.ROSMUCSMR3_02658"/>
<keyword evidence="3" id="KW-1003">Cell membrane</keyword>
<reference evidence="8 9" key="1">
    <citation type="submission" date="2013-01" db="EMBL/GenBank/DDBJ databases">
        <authorList>
            <person name="Fiebig A."/>
            <person name="Goeker M."/>
            <person name="Klenk H.-P.P."/>
        </authorList>
    </citation>
    <scope>NUCLEOTIDE SEQUENCE [LARGE SCALE GENOMIC DNA]</scope>
    <source>
        <strain evidence="8 9">DSM 17069</strain>
    </source>
</reference>
<feature type="transmembrane region" description="Helical" evidence="7">
    <location>
        <begin position="21"/>
        <end position="47"/>
    </location>
</feature>
<dbReference type="PANTHER" id="PTHR30250">
    <property type="entry name" value="PST FAMILY PREDICTED COLANIC ACID TRANSPORTER"/>
    <property type="match status" value="1"/>
</dbReference>
<organism evidence="8 9">
    <name type="scientific">Roseovarius mucosus DSM 17069</name>
    <dbReference type="NCBI Taxonomy" id="1288298"/>
    <lineage>
        <taxon>Bacteria</taxon>
        <taxon>Pseudomonadati</taxon>
        <taxon>Pseudomonadota</taxon>
        <taxon>Alphaproteobacteria</taxon>
        <taxon>Rhodobacterales</taxon>
        <taxon>Roseobacteraceae</taxon>
        <taxon>Roseovarius</taxon>
    </lineage>
</organism>
<dbReference type="AlphaFoldDB" id="A0A0A0HJJ1"/>
<sequence>MQQVRAIFTGDGLLARALRSLALTVAGFGGAQILRLASNLILARLLFPEAFGLMAIVSVVIQGLMQFSDVGVSPAIMQSKRGDDPAFLNTAWTIQALRGVGLWLVACALAWPVAVIYDEPLLLQLLPVAGLSLLITGFNPTALDTAKRHLRWGRVTVIEFAVQITGIVAAVALAWWWHSVWALVVSGVLSAGVALVLFWLFLPGASNRMGWERLAASELISFGKWIFLSTICGFLFNQADKLILGKYLSFDVFGVYNIGFFLASFPMLLGHMLTWRLLIPIYRELPPHESAANFAKLRRMRFAVTGGLMALSAGFALLGVWLVGIMYDDRYAMAGAVVVLMALMQLPQIIVMTYDQASLAAGDSRRFFILTLAKAAAMIVALLLGLEWGGLMGALLGYGAAMVLAYPVVIWLARHMRAWDPVHDAGMAAFGLGLAALALWLNGAALTDLARLSGW</sequence>
<feature type="transmembrane region" description="Helical" evidence="7">
    <location>
        <begin position="425"/>
        <end position="446"/>
    </location>
</feature>
<feature type="transmembrane region" description="Helical" evidence="7">
    <location>
        <begin position="53"/>
        <end position="76"/>
    </location>
</feature>
<keyword evidence="5 7" id="KW-1133">Transmembrane helix</keyword>
<evidence type="ECO:0000256" key="3">
    <source>
        <dbReference type="ARBA" id="ARBA00022475"/>
    </source>
</evidence>
<dbReference type="PANTHER" id="PTHR30250:SF10">
    <property type="entry name" value="LIPOPOLYSACCHARIDE BIOSYNTHESIS PROTEIN WZXC"/>
    <property type="match status" value="1"/>
</dbReference>
<feature type="transmembrane region" description="Helical" evidence="7">
    <location>
        <begin position="155"/>
        <end position="177"/>
    </location>
</feature>
<dbReference type="HOGENOM" id="CLU_026911_3_2_5"/>
<proteinExistence type="inferred from homology"/>
<feature type="transmembrane region" description="Helical" evidence="7">
    <location>
        <begin position="392"/>
        <end position="413"/>
    </location>
</feature>
<name>A0A0A0HJJ1_9RHOB</name>